<gene>
    <name evidence="1" type="ORF">BDE40_3033</name>
</gene>
<reference evidence="1 2" key="1">
    <citation type="submission" date="2019-03" db="EMBL/GenBank/DDBJ databases">
        <title>Genomic Encyclopedia of Archaeal and Bacterial Type Strains, Phase II (KMG-II): from individual species to whole genera.</title>
        <authorList>
            <person name="Goeker M."/>
        </authorList>
    </citation>
    <scope>NUCLEOTIDE SEQUENCE [LARGE SCALE GENOMIC DNA]</scope>
    <source>
        <strain evidence="1 2">DSM 29467</strain>
    </source>
</reference>
<accession>A0A4V6Q391</accession>
<proteinExistence type="predicted"/>
<comment type="caution">
    <text evidence="1">The sequence shown here is derived from an EMBL/GenBank/DDBJ whole genome shotgun (WGS) entry which is preliminary data.</text>
</comment>
<keyword evidence="2" id="KW-1185">Reference proteome</keyword>
<name>A0A4V6Q391_9RHOB</name>
<dbReference type="Proteomes" id="UP000294563">
    <property type="component" value="Unassembled WGS sequence"/>
</dbReference>
<organism evidence="1 2">
    <name type="scientific">Litoreibacter halocynthiae</name>
    <dbReference type="NCBI Taxonomy" id="1242689"/>
    <lineage>
        <taxon>Bacteria</taxon>
        <taxon>Pseudomonadati</taxon>
        <taxon>Pseudomonadota</taxon>
        <taxon>Alphaproteobacteria</taxon>
        <taxon>Rhodobacterales</taxon>
        <taxon>Roseobacteraceae</taxon>
        <taxon>Litoreibacter</taxon>
    </lineage>
</organism>
<dbReference type="EMBL" id="SOBH01000003">
    <property type="protein sequence ID" value="TDT74245.1"/>
    <property type="molecule type" value="Genomic_DNA"/>
</dbReference>
<dbReference type="AlphaFoldDB" id="A0A4V6Q391"/>
<protein>
    <submittedName>
        <fullName evidence="1">Uncharacterized protein</fullName>
    </submittedName>
</protein>
<evidence type="ECO:0000313" key="2">
    <source>
        <dbReference type="Proteomes" id="UP000294563"/>
    </source>
</evidence>
<evidence type="ECO:0000313" key="1">
    <source>
        <dbReference type="EMBL" id="TDT74245.1"/>
    </source>
</evidence>
<sequence>MEKSNYSQFIDVLKADGWVGDARGCFRKGEWSVIFDTSSCMELYTRANRRLFDVLVPTSMHTAWTMNLITHLFTADDHLQKVSKQLPKN</sequence>